<proteinExistence type="predicted"/>
<evidence type="ECO:0000256" key="1">
    <source>
        <dbReference type="SAM" id="Phobius"/>
    </source>
</evidence>
<evidence type="ECO:0000313" key="2">
    <source>
        <dbReference type="EMBL" id="NRN68041.1"/>
    </source>
</evidence>
<dbReference type="Proteomes" id="UP000763557">
    <property type="component" value="Unassembled WGS sequence"/>
</dbReference>
<feature type="transmembrane region" description="Helical" evidence="1">
    <location>
        <begin position="86"/>
        <end position="108"/>
    </location>
</feature>
<comment type="caution">
    <text evidence="2">The sequence shown here is derived from an EMBL/GenBank/DDBJ whole genome shotgun (WGS) entry which is preliminary data.</text>
</comment>
<keyword evidence="1" id="KW-0812">Transmembrane</keyword>
<feature type="transmembrane region" description="Helical" evidence="1">
    <location>
        <begin position="139"/>
        <end position="161"/>
    </location>
</feature>
<organism evidence="2 3">
    <name type="scientific">Kibdelosporangium persicum</name>
    <dbReference type="NCBI Taxonomy" id="2698649"/>
    <lineage>
        <taxon>Bacteria</taxon>
        <taxon>Bacillati</taxon>
        <taxon>Actinomycetota</taxon>
        <taxon>Actinomycetes</taxon>
        <taxon>Pseudonocardiales</taxon>
        <taxon>Pseudonocardiaceae</taxon>
        <taxon>Kibdelosporangium</taxon>
    </lineage>
</organism>
<dbReference type="PROSITE" id="PS51257">
    <property type="entry name" value="PROKAR_LIPOPROTEIN"/>
    <property type="match status" value="1"/>
</dbReference>
<dbReference type="EMBL" id="JAAATY010000017">
    <property type="protein sequence ID" value="NRN68041.1"/>
    <property type="molecule type" value="Genomic_DNA"/>
</dbReference>
<protein>
    <recommendedName>
        <fullName evidence="4">DUF1772 domain-containing protein</fullName>
    </recommendedName>
</protein>
<reference evidence="2 3" key="1">
    <citation type="submission" date="2020-01" db="EMBL/GenBank/DDBJ databases">
        <title>Kibdelosporangium persica a novel Actinomycetes from a hot desert in Iran.</title>
        <authorList>
            <person name="Safaei N."/>
            <person name="Zaburannyi N."/>
            <person name="Mueller R."/>
            <person name="Wink J."/>
        </authorList>
    </citation>
    <scope>NUCLEOTIDE SEQUENCE [LARGE SCALE GENOMIC DNA]</scope>
    <source>
        <strain evidence="2 3">4NS15</strain>
    </source>
</reference>
<name>A0ABX2FAW7_9PSEU</name>
<feature type="transmembrane region" description="Helical" evidence="1">
    <location>
        <begin position="56"/>
        <end position="79"/>
    </location>
</feature>
<keyword evidence="3" id="KW-1185">Reference proteome</keyword>
<gene>
    <name evidence="2" type="ORF">GC106_52820</name>
</gene>
<dbReference type="RefSeq" id="WP_173136700.1">
    <property type="nucleotide sequence ID" value="NZ_CBCSGW010000009.1"/>
</dbReference>
<evidence type="ECO:0008006" key="4">
    <source>
        <dbReference type="Google" id="ProtNLM"/>
    </source>
</evidence>
<keyword evidence="1" id="KW-1133">Transmembrane helix</keyword>
<feature type="transmembrane region" description="Helical" evidence="1">
    <location>
        <begin position="12"/>
        <end position="36"/>
    </location>
</feature>
<evidence type="ECO:0000313" key="3">
    <source>
        <dbReference type="Proteomes" id="UP000763557"/>
    </source>
</evidence>
<accession>A0ABX2FAW7</accession>
<keyword evidence="1" id="KW-0472">Membrane</keyword>
<sequence length="178" mass="19354">MIDTAARTRWSLVILIAALTLACANVGQILLTHANYMSWSRIGVAEMDAVHDSWESIVDIVIMPLSIASAASMVAVALLRHPRVPWWAVGAGIGLQVAVFVTSFTMWAEWQNQIGTSGLVRMPDGSLSEPYVRLMDTHWLRIAMMTVFALFLVGMAIAAVTRRSPPAGRDRTYAAAAA</sequence>